<evidence type="ECO:0000256" key="5">
    <source>
        <dbReference type="ARBA" id="ARBA00022538"/>
    </source>
</evidence>
<sequence>MESFLLDATIYLAAAVIAVPIAARLGLGSVLGYLLAGLVIGPITGIASSATADLQHFAEFGVVMMLFLIGLELEPRTLWAMRHRLMGLGGLQILLTTGVIFVAVMALGQGWQTSLAVGMTLALSSTAIVLQTLSEKGLIQTAGGRSTFSVLLTQDIAVIPMLALLPLLAIAPTEAADTLKHSGETATFSLVEGLPGWGVTLVTLGAVAAVIFGGRYLIRPLFRYIDSARLREMYTAFALLIVVGIAVLMDLVGLSPALGTFLAGVILAGSEFRHELETDIQPFKGLLLGLFFITVGAGIDLVGFLADPLRLLALTLLLMAGKAAVLAILGRAFGLRRRDHWLFTLGLAQAGEFGFVLITFALQQGVVTEPIGADLLTIIALSMLLTPLAFIAHDLLSRRRQERTEVPEADEIDEQHRIIIVGSGRFGQVVNRLVRSAGFETTLLDHDLKRVQFMRRLGVKTFLGDTTRIDLLRAAGLATAKILVIAINNPEGAVNIVRQAKRMNPDVLVIVRARDRAHTYELLQAGADHVVRELFDSSLRVGRYVLENVGLSEYEAAQAEKIFYQHDRHTIRELRELWKPGVPTSENQAYLDRAVQLEHDIQSALLTQLMTDDALEREQAARDAEGDT</sequence>
<dbReference type="InterPro" id="IPR036291">
    <property type="entry name" value="NAD(P)-bd_dom_sf"/>
</dbReference>
<proteinExistence type="inferred from homology"/>
<organism evidence="13 14">
    <name type="scientific">Sinisalibacter aestuarii</name>
    <dbReference type="NCBI Taxonomy" id="2949426"/>
    <lineage>
        <taxon>Bacteria</taxon>
        <taxon>Pseudomonadati</taxon>
        <taxon>Pseudomonadota</taxon>
        <taxon>Alphaproteobacteria</taxon>
        <taxon>Rhodobacterales</taxon>
        <taxon>Roseobacteraceae</taxon>
        <taxon>Sinisalibacter</taxon>
    </lineage>
</organism>
<feature type="transmembrane region" description="Helical" evidence="11">
    <location>
        <begin position="230"/>
        <end position="248"/>
    </location>
</feature>
<dbReference type="Gene3D" id="1.20.1530.20">
    <property type="match status" value="1"/>
</dbReference>
<dbReference type="InterPro" id="IPR003148">
    <property type="entry name" value="RCK_N"/>
</dbReference>
<evidence type="ECO:0000256" key="1">
    <source>
        <dbReference type="ARBA" id="ARBA00004141"/>
    </source>
</evidence>
<dbReference type="PROSITE" id="PS51201">
    <property type="entry name" value="RCK_N"/>
    <property type="match status" value="1"/>
</dbReference>
<dbReference type="Gene3D" id="3.40.50.720">
    <property type="entry name" value="NAD(P)-binding Rossmann-like Domain"/>
    <property type="match status" value="1"/>
</dbReference>
<evidence type="ECO:0000313" key="14">
    <source>
        <dbReference type="Proteomes" id="UP001144205"/>
    </source>
</evidence>
<dbReference type="PANTHER" id="PTHR46157:SF4">
    <property type="entry name" value="K(+) EFFLUX ANTIPORTER 3, CHLOROPLASTIC"/>
    <property type="match status" value="1"/>
</dbReference>
<feature type="transmembrane region" description="Helical" evidence="11">
    <location>
        <begin position="6"/>
        <end position="23"/>
    </location>
</feature>
<feature type="transmembrane region" description="Helical" evidence="11">
    <location>
        <begin position="311"/>
        <end position="329"/>
    </location>
</feature>
<reference evidence="13" key="1">
    <citation type="journal article" date="2023" name="Int. J. Syst. Evol. Microbiol.">
        <title>Sinisalibacter aestuarii sp. nov., isolated from estuarine sediment of the Arakawa River.</title>
        <authorList>
            <person name="Arafat S.T."/>
            <person name="Hirano S."/>
            <person name="Sato A."/>
            <person name="Takeuchi K."/>
            <person name="Yasuda T."/>
            <person name="Terahara T."/>
            <person name="Hamada M."/>
            <person name="Kobayashi T."/>
        </authorList>
    </citation>
    <scope>NUCLEOTIDE SEQUENCE</scope>
    <source>
        <strain evidence="13">B-399</strain>
    </source>
</reference>
<feature type="transmembrane region" description="Helical" evidence="11">
    <location>
        <begin position="341"/>
        <end position="363"/>
    </location>
</feature>
<evidence type="ECO:0000256" key="8">
    <source>
        <dbReference type="ARBA" id="ARBA00022989"/>
    </source>
</evidence>
<dbReference type="InterPro" id="IPR006153">
    <property type="entry name" value="Cation/H_exchanger_TM"/>
</dbReference>
<protein>
    <submittedName>
        <fullName evidence="13">Potassium transporter</fullName>
    </submittedName>
</protein>
<feature type="transmembrane region" description="Helical" evidence="11">
    <location>
        <begin position="56"/>
        <end position="73"/>
    </location>
</feature>
<dbReference type="EMBL" id="BROH01000007">
    <property type="protein sequence ID" value="GKY88720.1"/>
    <property type="molecule type" value="Genomic_DNA"/>
</dbReference>
<evidence type="ECO:0000256" key="6">
    <source>
        <dbReference type="ARBA" id="ARBA00022692"/>
    </source>
</evidence>
<feature type="transmembrane region" description="Helical" evidence="11">
    <location>
        <begin position="85"/>
        <end position="107"/>
    </location>
</feature>
<feature type="domain" description="RCK N-terminal" evidence="12">
    <location>
        <begin position="415"/>
        <end position="531"/>
    </location>
</feature>
<feature type="transmembrane region" description="Helical" evidence="11">
    <location>
        <begin position="375"/>
        <end position="396"/>
    </location>
</feature>
<name>A0ABQ5LWF4_9RHOB</name>
<comment type="subcellular location">
    <subcellularLocation>
        <location evidence="1">Membrane</location>
        <topology evidence="1">Multi-pass membrane protein</topology>
    </subcellularLocation>
</comment>
<dbReference type="InterPro" id="IPR004771">
    <property type="entry name" value="K/H_exchanger"/>
</dbReference>
<evidence type="ECO:0000256" key="9">
    <source>
        <dbReference type="ARBA" id="ARBA00023065"/>
    </source>
</evidence>
<keyword evidence="5" id="KW-0633">Potassium transport</keyword>
<feature type="transmembrane region" description="Helical" evidence="11">
    <location>
        <begin position="30"/>
        <end position="50"/>
    </location>
</feature>
<keyword evidence="6 11" id="KW-0812">Transmembrane</keyword>
<evidence type="ECO:0000256" key="4">
    <source>
        <dbReference type="ARBA" id="ARBA00022449"/>
    </source>
</evidence>
<keyword evidence="9" id="KW-0406">Ion transport</keyword>
<evidence type="ECO:0000259" key="12">
    <source>
        <dbReference type="PROSITE" id="PS51201"/>
    </source>
</evidence>
<accession>A0ABQ5LWF4</accession>
<evidence type="ECO:0000256" key="3">
    <source>
        <dbReference type="ARBA" id="ARBA00022448"/>
    </source>
</evidence>
<feature type="transmembrane region" description="Helical" evidence="11">
    <location>
        <begin position="197"/>
        <end position="218"/>
    </location>
</feature>
<dbReference type="RefSeq" id="WP_281842755.1">
    <property type="nucleotide sequence ID" value="NZ_BROH01000007.1"/>
</dbReference>
<evidence type="ECO:0000256" key="10">
    <source>
        <dbReference type="ARBA" id="ARBA00023136"/>
    </source>
</evidence>
<feature type="transmembrane region" description="Helical" evidence="11">
    <location>
        <begin position="285"/>
        <end position="305"/>
    </location>
</feature>
<keyword evidence="14" id="KW-1185">Reference proteome</keyword>
<dbReference type="Pfam" id="PF00999">
    <property type="entry name" value="Na_H_Exchanger"/>
    <property type="match status" value="1"/>
</dbReference>
<dbReference type="NCBIfam" id="TIGR00932">
    <property type="entry name" value="2a37"/>
    <property type="match status" value="1"/>
</dbReference>
<dbReference type="InterPro" id="IPR038770">
    <property type="entry name" value="Na+/solute_symporter_sf"/>
</dbReference>
<comment type="caution">
    <text evidence="13">The sequence shown here is derived from an EMBL/GenBank/DDBJ whole genome shotgun (WGS) entry which is preliminary data.</text>
</comment>
<feature type="transmembrane region" description="Helical" evidence="11">
    <location>
        <begin position="150"/>
        <end position="171"/>
    </location>
</feature>
<evidence type="ECO:0000256" key="7">
    <source>
        <dbReference type="ARBA" id="ARBA00022958"/>
    </source>
</evidence>
<comment type="similarity">
    <text evidence="2">Belongs to the monovalent cation:proton antiporter 2 (CPA2) transporter (TC 2.A.37) family.</text>
</comment>
<dbReference type="Pfam" id="PF02254">
    <property type="entry name" value="TrkA_N"/>
    <property type="match status" value="1"/>
</dbReference>
<evidence type="ECO:0000313" key="13">
    <source>
        <dbReference type="EMBL" id="GKY88720.1"/>
    </source>
</evidence>
<dbReference type="SUPFAM" id="SSF51735">
    <property type="entry name" value="NAD(P)-binding Rossmann-fold domains"/>
    <property type="match status" value="1"/>
</dbReference>
<keyword evidence="4" id="KW-0050">Antiport</keyword>
<dbReference type="Proteomes" id="UP001144205">
    <property type="component" value="Unassembled WGS sequence"/>
</dbReference>
<feature type="transmembrane region" description="Helical" evidence="11">
    <location>
        <begin position="254"/>
        <end position="273"/>
    </location>
</feature>
<evidence type="ECO:0000256" key="11">
    <source>
        <dbReference type="SAM" id="Phobius"/>
    </source>
</evidence>
<keyword evidence="10 11" id="KW-0472">Membrane</keyword>
<feature type="transmembrane region" description="Helical" evidence="11">
    <location>
        <begin position="113"/>
        <end position="130"/>
    </location>
</feature>
<keyword evidence="7" id="KW-0630">Potassium</keyword>
<keyword evidence="3" id="KW-0813">Transport</keyword>
<gene>
    <name evidence="13" type="ORF">STA1M1_25890</name>
</gene>
<dbReference type="PANTHER" id="PTHR46157">
    <property type="entry name" value="K(+) EFFLUX ANTIPORTER 3, CHLOROPLASTIC"/>
    <property type="match status" value="1"/>
</dbReference>
<keyword evidence="8 11" id="KW-1133">Transmembrane helix</keyword>
<evidence type="ECO:0000256" key="2">
    <source>
        <dbReference type="ARBA" id="ARBA00005551"/>
    </source>
</evidence>